<comment type="caution">
    <text evidence="3">The sequence shown here is derived from an EMBL/GenBank/DDBJ whole genome shotgun (WGS) entry which is preliminary data.</text>
</comment>
<organism evidence="3 4">
    <name type="scientific">Streptomyces griseochromogenes</name>
    <dbReference type="NCBI Taxonomy" id="68214"/>
    <lineage>
        <taxon>Bacteria</taxon>
        <taxon>Bacillati</taxon>
        <taxon>Actinomycetota</taxon>
        <taxon>Actinomycetes</taxon>
        <taxon>Kitasatosporales</taxon>
        <taxon>Streptomycetaceae</taxon>
        <taxon>Streptomyces</taxon>
    </lineage>
</organism>
<dbReference type="Gene3D" id="1.10.30.50">
    <property type="match status" value="1"/>
</dbReference>
<gene>
    <name evidence="3" type="ORF">J2Z21_003640</name>
</gene>
<dbReference type="EMBL" id="JAGGLP010000006">
    <property type="protein sequence ID" value="MBP2050701.1"/>
    <property type="molecule type" value="Genomic_DNA"/>
</dbReference>
<dbReference type="InterPro" id="IPR003615">
    <property type="entry name" value="HNH_nuc"/>
</dbReference>
<feature type="domain" description="HNH" evidence="1">
    <location>
        <begin position="164"/>
        <end position="198"/>
    </location>
</feature>
<protein>
    <submittedName>
        <fullName evidence="3">Uncharacterized protein</fullName>
    </submittedName>
</protein>
<name>A0ABS4LU75_9ACTN</name>
<keyword evidence="4" id="KW-1185">Reference proteome</keyword>
<evidence type="ECO:0000259" key="1">
    <source>
        <dbReference type="Pfam" id="PF01844"/>
    </source>
</evidence>
<evidence type="ECO:0000313" key="4">
    <source>
        <dbReference type="Proteomes" id="UP001519309"/>
    </source>
</evidence>
<dbReference type="Pfam" id="PF08388">
    <property type="entry name" value="GIIM"/>
    <property type="match status" value="1"/>
</dbReference>
<dbReference type="InterPro" id="IPR013597">
    <property type="entry name" value="Mat_intron_G2"/>
</dbReference>
<reference evidence="3 4" key="1">
    <citation type="submission" date="2021-03" db="EMBL/GenBank/DDBJ databases">
        <title>Genomic Encyclopedia of Type Strains, Phase IV (KMG-IV): sequencing the most valuable type-strain genomes for metagenomic binning, comparative biology and taxonomic classification.</title>
        <authorList>
            <person name="Goeker M."/>
        </authorList>
    </citation>
    <scope>NUCLEOTIDE SEQUENCE [LARGE SCALE GENOMIC DNA]</scope>
    <source>
        <strain evidence="3 4">DSM 40499</strain>
    </source>
</reference>
<evidence type="ECO:0000259" key="2">
    <source>
        <dbReference type="Pfam" id="PF08388"/>
    </source>
</evidence>
<proteinExistence type="predicted"/>
<dbReference type="Pfam" id="PF01844">
    <property type="entry name" value="HNH"/>
    <property type="match status" value="1"/>
</dbReference>
<accession>A0ABS4LU75</accession>
<dbReference type="Proteomes" id="UP001519309">
    <property type="component" value="Unassembled WGS sequence"/>
</dbReference>
<evidence type="ECO:0000313" key="3">
    <source>
        <dbReference type="EMBL" id="MBP2050701.1"/>
    </source>
</evidence>
<feature type="domain" description="Group II intron maturase-specific" evidence="2">
    <location>
        <begin position="2"/>
        <end position="55"/>
    </location>
</feature>
<sequence>MQKLVPIVRGWAAYYRGVASSKTFNSLDNYMWRLTWTWARRRHPGKSRHWVAARYSGRFHSVREDRWVFGDRDSGAFLPKFSWTKIIRHYVVQGAASPDDPSLQDYWRERRRKKAAPPMDKTSLVLAVRQRGLCPLCRQPLIAGAEYEPDSPREWINWFAASKKALHKHHFAYRRDGGSNERKNLRLVHSECHRQHHAGDGRRTA</sequence>
<dbReference type="CDD" id="cd00085">
    <property type="entry name" value="HNHc"/>
    <property type="match status" value="1"/>
</dbReference>
<dbReference type="InterPro" id="IPR002711">
    <property type="entry name" value="HNH"/>
</dbReference>